<dbReference type="SMART" id="SM00448">
    <property type="entry name" value="REC"/>
    <property type="match status" value="1"/>
</dbReference>
<dbReference type="InterPro" id="IPR016032">
    <property type="entry name" value="Sig_transdc_resp-reg_C-effctor"/>
</dbReference>
<dbReference type="Pfam" id="PF00196">
    <property type="entry name" value="GerE"/>
    <property type="match status" value="1"/>
</dbReference>
<keyword evidence="4" id="KW-0804">Transcription</keyword>
<dbReference type="OrthoDB" id="9780312at2"/>
<dbReference type="PROSITE" id="PS50043">
    <property type="entry name" value="HTH_LUXR_2"/>
    <property type="match status" value="1"/>
</dbReference>
<dbReference type="Proteomes" id="UP000198324">
    <property type="component" value="Unassembled WGS sequence"/>
</dbReference>
<proteinExistence type="predicted"/>
<keyword evidence="3" id="KW-0238">DNA-binding</keyword>
<dbReference type="CDD" id="cd06170">
    <property type="entry name" value="LuxR_C_like"/>
    <property type="match status" value="1"/>
</dbReference>
<dbReference type="GO" id="GO:0003677">
    <property type="term" value="F:DNA binding"/>
    <property type="evidence" value="ECO:0007669"/>
    <property type="project" value="UniProtKB-KW"/>
</dbReference>
<dbReference type="SMART" id="SM00421">
    <property type="entry name" value="HTH_LUXR"/>
    <property type="match status" value="1"/>
</dbReference>
<dbReference type="Pfam" id="PF00072">
    <property type="entry name" value="Response_reg"/>
    <property type="match status" value="1"/>
</dbReference>
<dbReference type="InterPro" id="IPR000792">
    <property type="entry name" value="Tscrpt_reg_LuxR_C"/>
</dbReference>
<protein>
    <submittedName>
        <fullName evidence="8">Two component transcriptional regulator, LuxR family</fullName>
    </submittedName>
</protein>
<dbReference type="InterPro" id="IPR058245">
    <property type="entry name" value="NreC/VraR/RcsB-like_REC"/>
</dbReference>
<dbReference type="PANTHER" id="PTHR43214">
    <property type="entry name" value="TWO-COMPONENT RESPONSE REGULATOR"/>
    <property type="match status" value="1"/>
</dbReference>
<dbReference type="GO" id="GO:0000160">
    <property type="term" value="P:phosphorelay signal transduction system"/>
    <property type="evidence" value="ECO:0007669"/>
    <property type="project" value="InterPro"/>
</dbReference>
<accession>A0A239C1C5</accession>
<feature type="domain" description="HTH luxR-type" evidence="6">
    <location>
        <begin position="153"/>
        <end position="218"/>
    </location>
</feature>
<dbReference type="CDD" id="cd17535">
    <property type="entry name" value="REC_NarL-like"/>
    <property type="match status" value="1"/>
</dbReference>
<evidence type="ECO:0000259" key="7">
    <source>
        <dbReference type="PROSITE" id="PS50110"/>
    </source>
</evidence>
<feature type="domain" description="Response regulatory" evidence="7">
    <location>
        <begin position="11"/>
        <end position="127"/>
    </location>
</feature>
<evidence type="ECO:0000313" key="9">
    <source>
        <dbReference type="Proteomes" id="UP000198324"/>
    </source>
</evidence>
<name>A0A239C1C5_9BACT</name>
<dbReference type="PANTHER" id="PTHR43214:SF41">
    <property type="entry name" value="NITRATE_NITRITE RESPONSE REGULATOR PROTEIN NARP"/>
    <property type="match status" value="1"/>
</dbReference>
<dbReference type="RefSeq" id="WP_089275100.1">
    <property type="nucleotide sequence ID" value="NZ_FZOC01000007.1"/>
</dbReference>
<evidence type="ECO:0000256" key="2">
    <source>
        <dbReference type="ARBA" id="ARBA00023015"/>
    </source>
</evidence>
<dbReference type="PRINTS" id="PR00038">
    <property type="entry name" value="HTHLUXR"/>
</dbReference>
<evidence type="ECO:0000256" key="4">
    <source>
        <dbReference type="ARBA" id="ARBA00023163"/>
    </source>
</evidence>
<dbReference type="SUPFAM" id="SSF46894">
    <property type="entry name" value="C-terminal effector domain of the bipartite response regulators"/>
    <property type="match status" value="1"/>
</dbReference>
<keyword evidence="9" id="KW-1185">Reference proteome</keyword>
<sequence length="225" mass="25204">MTNTTDTKRYKVLLAEDHALLRQSLKAYLEAQGLCQVIGEAQDGREAMRMCRELKPDIVLMDLSMPGVDGMVAVKAIKRDYPDARIIALTAHRSEDYLHAALDSGVDGYVVKAASAEDLLTAIRAVCRGEAYVSPEVSATLITGYLRSARPERTSPLEGLTTRERHILQMVLKGMKNKEIAEKLFLSTRTVEKHRANFMKKLDVHNLHQVREFVKISGLEVEAIR</sequence>
<reference evidence="8 9" key="1">
    <citation type="submission" date="2017-06" db="EMBL/GenBank/DDBJ databases">
        <authorList>
            <person name="Kim H.J."/>
            <person name="Triplett B.A."/>
        </authorList>
    </citation>
    <scope>NUCLEOTIDE SEQUENCE [LARGE SCALE GENOMIC DNA]</scope>
    <source>
        <strain evidence="8 9">DSM 13116</strain>
    </source>
</reference>
<dbReference type="InterPro" id="IPR011006">
    <property type="entry name" value="CheY-like_superfamily"/>
</dbReference>
<gene>
    <name evidence="8" type="ORF">SAMN04488503_2896</name>
</gene>
<evidence type="ECO:0000256" key="1">
    <source>
        <dbReference type="ARBA" id="ARBA00022553"/>
    </source>
</evidence>
<evidence type="ECO:0000259" key="6">
    <source>
        <dbReference type="PROSITE" id="PS50043"/>
    </source>
</evidence>
<evidence type="ECO:0000313" key="8">
    <source>
        <dbReference type="EMBL" id="SNS13966.1"/>
    </source>
</evidence>
<keyword evidence="2" id="KW-0805">Transcription regulation</keyword>
<dbReference type="Gene3D" id="3.40.50.2300">
    <property type="match status" value="1"/>
</dbReference>
<dbReference type="InterPro" id="IPR001789">
    <property type="entry name" value="Sig_transdc_resp-reg_receiver"/>
</dbReference>
<dbReference type="AlphaFoldDB" id="A0A239C1C5"/>
<organism evidence="8 9">
    <name type="scientific">Humidesulfovibrio mexicanus</name>
    <dbReference type="NCBI Taxonomy" id="147047"/>
    <lineage>
        <taxon>Bacteria</taxon>
        <taxon>Pseudomonadati</taxon>
        <taxon>Thermodesulfobacteriota</taxon>
        <taxon>Desulfovibrionia</taxon>
        <taxon>Desulfovibrionales</taxon>
        <taxon>Desulfovibrionaceae</taxon>
        <taxon>Humidesulfovibrio</taxon>
    </lineage>
</organism>
<feature type="modified residue" description="4-aspartylphosphate" evidence="5">
    <location>
        <position position="62"/>
    </location>
</feature>
<evidence type="ECO:0000256" key="5">
    <source>
        <dbReference type="PROSITE-ProRule" id="PRU00169"/>
    </source>
</evidence>
<dbReference type="PROSITE" id="PS50110">
    <property type="entry name" value="RESPONSE_REGULATORY"/>
    <property type="match status" value="1"/>
</dbReference>
<evidence type="ECO:0000256" key="3">
    <source>
        <dbReference type="ARBA" id="ARBA00023125"/>
    </source>
</evidence>
<dbReference type="SUPFAM" id="SSF52172">
    <property type="entry name" value="CheY-like"/>
    <property type="match status" value="1"/>
</dbReference>
<dbReference type="InterPro" id="IPR039420">
    <property type="entry name" value="WalR-like"/>
</dbReference>
<dbReference type="EMBL" id="FZOC01000007">
    <property type="protein sequence ID" value="SNS13966.1"/>
    <property type="molecule type" value="Genomic_DNA"/>
</dbReference>
<keyword evidence="1 5" id="KW-0597">Phosphoprotein</keyword>
<dbReference type="GO" id="GO:0006355">
    <property type="term" value="P:regulation of DNA-templated transcription"/>
    <property type="evidence" value="ECO:0007669"/>
    <property type="project" value="InterPro"/>
</dbReference>